<dbReference type="InterPro" id="IPR019546">
    <property type="entry name" value="TAT_signal_bac_arc"/>
</dbReference>
<dbReference type="InterPro" id="IPR050177">
    <property type="entry name" value="Lipid_A_modif_metabolic_enz"/>
</dbReference>
<dbReference type="RefSeq" id="WP_405275498.1">
    <property type="nucleotide sequence ID" value="NZ_JBBHLK010000001.1"/>
</dbReference>
<dbReference type="Gene3D" id="3.40.50.720">
    <property type="entry name" value="NAD(P)-binding Rossmann-like Domain"/>
    <property type="match status" value="1"/>
</dbReference>
<keyword evidence="3" id="KW-1185">Reference proteome</keyword>
<dbReference type="PANTHER" id="PTHR43245">
    <property type="entry name" value="BIFUNCTIONAL POLYMYXIN RESISTANCE PROTEIN ARNA"/>
    <property type="match status" value="1"/>
</dbReference>
<evidence type="ECO:0000313" key="3">
    <source>
        <dbReference type="Proteomes" id="UP001484239"/>
    </source>
</evidence>
<dbReference type="PROSITE" id="PS51318">
    <property type="entry name" value="TAT"/>
    <property type="match status" value="1"/>
</dbReference>
<gene>
    <name evidence="2" type="ORF">WI372_04070</name>
</gene>
<dbReference type="Pfam" id="PF01370">
    <property type="entry name" value="Epimerase"/>
    <property type="match status" value="1"/>
</dbReference>
<dbReference type="NCBIfam" id="TIGR01409">
    <property type="entry name" value="TAT_signal_seq"/>
    <property type="match status" value="1"/>
</dbReference>
<dbReference type="InterPro" id="IPR001509">
    <property type="entry name" value="Epimerase_deHydtase"/>
</dbReference>
<dbReference type="EMBL" id="JBBHLI010000002">
    <property type="protein sequence ID" value="MEK9500143.1"/>
    <property type="molecule type" value="Genomic_DNA"/>
</dbReference>
<dbReference type="Proteomes" id="UP001484239">
    <property type="component" value="Unassembled WGS sequence"/>
</dbReference>
<dbReference type="PANTHER" id="PTHR43245:SF13">
    <property type="entry name" value="UDP-D-APIOSE_UDP-D-XYLOSE SYNTHASE 2"/>
    <property type="match status" value="1"/>
</dbReference>
<dbReference type="SUPFAM" id="SSF51735">
    <property type="entry name" value="NAD(P)-binding Rossmann-fold domains"/>
    <property type="match status" value="1"/>
</dbReference>
<sequence>MRLINEGLPVTPTRRDFIRTSGLVGAGLALGGASACAGSDDAGDAMAEPAGGDAAASPAPKRLLILGGTGFIGPHMVEYALSRGHEVSTFTRGRSDTDLPPEVEQLIGDRNDDHSALEGRSWDVVLDNNTQDYRWVQTSTGLLADAAEHYIFVSSISVYATQGVGGGPEQVLMAPIVDEDFARIPRPDGWSDGDDAPYGLMKTLGEDIVHAAFPGRATIVRPGLIVGPGDPTDRFTYWPVRLDEGGEVLAPGNPEHATQVIDQRDLTEWIVRLAEQGVTGDFNATGPAERRSMARMLEEVGSVASNPYELTWVPESFLAQQGVRPWTDLPAWIPGDPTMFVDVSDAVNAGLTYRSLATTSRDTLAWDRTRPAEDRANRQFGMSRERERAALDAWHASQG</sequence>
<comment type="caution">
    <text evidence="2">The sequence shown here is derived from an EMBL/GenBank/DDBJ whole genome shotgun (WGS) entry which is preliminary data.</text>
</comment>
<proteinExistence type="predicted"/>
<name>A0ABU9E5X2_9BACT</name>
<protein>
    <submittedName>
        <fullName evidence="2">NAD-dependent epimerase/dehydratase family protein</fullName>
    </submittedName>
</protein>
<organism evidence="2 3">
    <name type="scientific">Gaopeijia maritima</name>
    <dbReference type="NCBI Taxonomy" id="3119007"/>
    <lineage>
        <taxon>Bacteria</taxon>
        <taxon>Pseudomonadati</taxon>
        <taxon>Gemmatimonadota</taxon>
        <taxon>Longimicrobiia</taxon>
        <taxon>Gaopeijiales</taxon>
        <taxon>Gaopeijiaceae</taxon>
        <taxon>Gaopeijia</taxon>
    </lineage>
</organism>
<evidence type="ECO:0000259" key="1">
    <source>
        <dbReference type="Pfam" id="PF01370"/>
    </source>
</evidence>
<feature type="domain" description="NAD-dependent epimerase/dehydratase" evidence="1">
    <location>
        <begin position="64"/>
        <end position="281"/>
    </location>
</feature>
<reference evidence="2 3" key="1">
    <citation type="submission" date="2024-02" db="EMBL/GenBank/DDBJ databases">
        <title>A novel Gemmatimonadota bacterium.</title>
        <authorList>
            <person name="Du Z.-J."/>
            <person name="Ye Y.-Q."/>
        </authorList>
    </citation>
    <scope>NUCLEOTIDE SEQUENCE [LARGE SCALE GENOMIC DNA]</scope>
    <source>
        <strain evidence="2 3">DH-20</strain>
    </source>
</reference>
<dbReference type="InterPro" id="IPR006311">
    <property type="entry name" value="TAT_signal"/>
</dbReference>
<evidence type="ECO:0000313" key="2">
    <source>
        <dbReference type="EMBL" id="MEK9500143.1"/>
    </source>
</evidence>
<dbReference type="InterPro" id="IPR036291">
    <property type="entry name" value="NAD(P)-bd_dom_sf"/>
</dbReference>
<accession>A0ABU9E5X2</accession>